<dbReference type="Proteomes" id="UP000704712">
    <property type="component" value="Unassembled WGS sequence"/>
</dbReference>
<name>A0A8S9UUD3_PHYIN</name>
<evidence type="ECO:0000256" key="1">
    <source>
        <dbReference type="SAM" id="MobiDB-lite"/>
    </source>
</evidence>
<dbReference type="EMBL" id="JAACNO010000917">
    <property type="protein sequence ID" value="KAF4144033.1"/>
    <property type="molecule type" value="Genomic_DNA"/>
</dbReference>
<organism evidence="2 3">
    <name type="scientific">Phytophthora infestans</name>
    <name type="common">Potato late blight agent</name>
    <name type="synonym">Botrytis infestans</name>
    <dbReference type="NCBI Taxonomy" id="4787"/>
    <lineage>
        <taxon>Eukaryota</taxon>
        <taxon>Sar</taxon>
        <taxon>Stramenopiles</taxon>
        <taxon>Oomycota</taxon>
        <taxon>Peronosporomycetes</taxon>
        <taxon>Peronosporales</taxon>
        <taxon>Peronosporaceae</taxon>
        <taxon>Phytophthora</taxon>
    </lineage>
</organism>
<accession>A0A8S9UUD3</accession>
<evidence type="ECO:0000313" key="2">
    <source>
        <dbReference type="EMBL" id="KAF4144033.1"/>
    </source>
</evidence>
<dbReference type="AlphaFoldDB" id="A0A8S9UUD3"/>
<reference evidence="2" key="1">
    <citation type="submission" date="2020-03" db="EMBL/GenBank/DDBJ databases">
        <title>Hybrid Assembly of Korean Phytophthora infestans isolates.</title>
        <authorList>
            <person name="Prokchorchik M."/>
            <person name="Lee Y."/>
            <person name="Seo J."/>
            <person name="Cho J.-H."/>
            <person name="Park Y.-E."/>
            <person name="Jang D.-C."/>
            <person name="Im J.-S."/>
            <person name="Choi J.-G."/>
            <person name="Park H.-J."/>
            <person name="Lee G.-B."/>
            <person name="Lee Y.-G."/>
            <person name="Hong S.-Y."/>
            <person name="Cho K."/>
            <person name="Sohn K.H."/>
        </authorList>
    </citation>
    <scope>NUCLEOTIDE SEQUENCE</scope>
    <source>
        <strain evidence="2">KR_2_A2</strain>
    </source>
</reference>
<sequence length="116" mass="13171">MPTLPPLEVAFSARIEAQCLDPALSETPNQLPEDLQTARIPPKRSPPKHNKGKSSTRKETAVLEWSEEIVQNLMHQYYDKLSHRFGSVRNNASIGEAWVLLATEMSRRYEKPISTN</sequence>
<proteinExistence type="predicted"/>
<evidence type="ECO:0000313" key="3">
    <source>
        <dbReference type="Proteomes" id="UP000704712"/>
    </source>
</evidence>
<comment type="caution">
    <text evidence="2">The sequence shown here is derived from an EMBL/GenBank/DDBJ whole genome shotgun (WGS) entry which is preliminary data.</text>
</comment>
<feature type="region of interest" description="Disordered" evidence="1">
    <location>
        <begin position="22"/>
        <end position="61"/>
    </location>
</feature>
<gene>
    <name evidence="2" type="ORF">GN958_ATG06795</name>
</gene>
<protein>
    <submittedName>
        <fullName evidence="2">Uncharacterized protein</fullName>
    </submittedName>
</protein>
<feature type="compositionally biased region" description="Basic residues" evidence="1">
    <location>
        <begin position="41"/>
        <end position="55"/>
    </location>
</feature>